<dbReference type="Pfam" id="PF20151">
    <property type="entry name" value="DUF6533"/>
    <property type="match status" value="1"/>
</dbReference>
<gene>
    <name evidence="3" type="ORF">D9758_015854</name>
</gene>
<feature type="transmembrane region" description="Helical" evidence="1">
    <location>
        <begin position="21"/>
        <end position="40"/>
    </location>
</feature>
<dbReference type="AlphaFoldDB" id="A0A8H5C806"/>
<feature type="domain" description="DUF6533" evidence="2">
    <location>
        <begin position="24"/>
        <end position="65"/>
    </location>
</feature>
<accession>A0A8H5C806</accession>
<keyword evidence="1" id="KW-0472">Membrane</keyword>
<feature type="transmembrane region" description="Helical" evidence="1">
    <location>
        <begin position="79"/>
        <end position="95"/>
    </location>
</feature>
<protein>
    <recommendedName>
        <fullName evidence="2">DUF6533 domain-containing protein</fullName>
    </recommendedName>
</protein>
<dbReference type="InterPro" id="IPR045340">
    <property type="entry name" value="DUF6533"/>
</dbReference>
<comment type="caution">
    <text evidence="3">The sequence shown here is derived from an EMBL/GenBank/DDBJ whole genome shotgun (WGS) entry which is preliminary data.</text>
</comment>
<name>A0A8H5C806_9AGAR</name>
<organism evidence="3 4">
    <name type="scientific">Tetrapyrgos nigripes</name>
    <dbReference type="NCBI Taxonomy" id="182062"/>
    <lineage>
        <taxon>Eukaryota</taxon>
        <taxon>Fungi</taxon>
        <taxon>Dikarya</taxon>
        <taxon>Basidiomycota</taxon>
        <taxon>Agaricomycotina</taxon>
        <taxon>Agaricomycetes</taxon>
        <taxon>Agaricomycetidae</taxon>
        <taxon>Agaricales</taxon>
        <taxon>Marasmiineae</taxon>
        <taxon>Marasmiaceae</taxon>
        <taxon>Tetrapyrgos</taxon>
    </lineage>
</organism>
<dbReference type="Proteomes" id="UP000559256">
    <property type="component" value="Unassembled WGS sequence"/>
</dbReference>
<keyword evidence="1" id="KW-0812">Transmembrane</keyword>
<dbReference type="EMBL" id="JAACJM010000220">
    <property type="protein sequence ID" value="KAF5336800.1"/>
    <property type="molecule type" value="Genomic_DNA"/>
</dbReference>
<proteinExistence type="predicted"/>
<keyword evidence="4" id="KW-1185">Reference proteome</keyword>
<dbReference type="OrthoDB" id="3193253at2759"/>
<evidence type="ECO:0000313" key="3">
    <source>
        <dbReference type="EMBL" id="KAF5336800.1"/>
    </source>
</evidence>
<evidence type="ECO:0000313" key="4">
    <source>
        <dbReference type="Proteomes" id="UP000559256"/>
    </source>
</evidence>
<sequence length="122" mass="14229">MDVVPGEDVVQLAVDLQAFKLYYTGCSALLFYDYLLTFGAEKEYVWNGKRSPVFYLFLLNRYIPLSFCIITLFAYFSPLWTFQMYVVAVYIQFRFKKTHFSVKLQSVCHCRMAPGSSYNATC</sequence>
<evidence type="ECO:0000256" key="1">
    <source>
        <dbReference type="SAM" id="Phobius"/>
    </source>
</evidence>
<reference evidence="3 4" key="1">
    <citation type="journal article" date="2020" name="ISME J.">
        <title>Uncovering the hidden diversity of litter-decomposition mechanisms in mushroom-forming fungi.</title>
        <authorList>
            <person name="Floudas D."/>
            <person name="Bentzer J."/>
            <person name="Ahren D."/>
            <person name="Johansson T."/>
            <person name="Persson P."/>
            <person name="Tunlid A."/>
        </authorList>
    </citation>
    <scope>NUCLEOTIDE SEQUENCE [LARGE SCALE GENOMIC DNA]</scope>
    <source>
        <strain evidence="3 4">CBS 291.85</strain>
    </source>
</reference>
<keyword evidence="1" id="KW-1133">Transmembrane helix</keyword>
<evidence type="ECO:0000259" key="2">
    <source>
        <dbReference type="Pfam" id="PF20151"/>
    </source>
</evidence>